<dbReference type="EMBL" id="LCTV02000010">
    <property type="protein sequence ID" value="PRQ72286.1"/>
    <property type="molecule type" value="Genomic_DNA"/>
</dbReference>
<dbReference type="Gene3D" id="3.80.10.10">
    <property type="entry name" value="Ribonuclease Inhibitor"/>
    <property type="match status" value="1"/>
</dbReference>
<name>A0A2T0A2U7_RHOTO</name>
<dbReference type="AlphaFoldDB" id="A0A2T0A2U7"/>
<accession>A0A2T0A2U7</accession>
<protein>
    <submittedName>
        <fullName evidence="2">Uncharacterized protein</fullName>
    </submittedName>
</protein>
<dbReference type="InterPro" id="IPR032675">
    <property type="entry name" value="LRR_dom_sf"/>
</dbReference>
<dbReference type="SUPFAM" id="SSF52047">
    <property type="entry name" value="RNI-like"/>
    <property type="match status" value="1"/>
</dbReference>
<evidence type="ECO:0000313" key="2">
    <source>
        <dbReference type="EMBL" id="PRQ72286.1"/>
    </source>
</evidence>
<feature type="region of interest" description="Disordered" evidence="1">
    <location>
        <begin position="296"/>
        <end position="318"/>
    </location>
</feature>
<dbReference type="OrthoDB" id="2532739at2759"/>
<comment type="caution">
    <text evidence="2">The sequence shown here is derived from an EMBL/GenBank/DDBJ whole genome shotgun (WGS) entry which is preliminary data.</text>
</comment>
<feature type="compositionally biased region" description="Basic and acidic residues" evidence="1">
    <location>
        <begin position="1"/>
        <end position="12"/>
    </location>
</feature>
<dbReference type="Proteomes" id="UP000239560">
    <property type="component" value="Unassembled WGS sequence"/>
</dbReference>
<evidence type="ECO:0000256" key="1">
    <source>
        <dbReference type="SAM" id="MobiDB-lite"/>
    </source>
</evidence>
<evidence type="ECO:0000313" key="3">
    <source>
        <dbReference type="Proteomes" id="UP000239560"/>
    </source>
</evidence>
<gene>
    <name evidence="2" type="ORF">AAT19DRAFT_9625</name>
</gene>
<organism evidence="2 3">
    <name type="scientific">Rhodotorula toruloides</name>
    <name type="common">Yeast</name>
    <name type="synonym">Rhodosporidium toruloides</name>
    <dbReference type="NCBI Taxonomy" id="5286"/>
    <lineage>
        <taxon>Eukaryota</taxon>
        <taxon>Fungi</taxon>
        <taxon>Dikarya</taxon>
        <taxon>Basidiomycota</taxon>
        <taxon>Pucciniomycotina</taxon>
        <taxon>Microbotryomycetes</taxon>
        <taxon>Sporidiobolales</taxon>
        <taxon>Sporidiobolaceae</taxon>
        <taxon>Rhodotorula</taxon>
    </lineage>
</organism>
<reference evidence="2 3" key="1">
    <citation type="journal article" date="2018" name="Elife">
        <title>Functional genomics of lipid metabolism in the oleaginous yeast Rhodosporidium toruloides.</title>
        <authorList>
            <person name="Coradetti S.T."/>
            <person name="Pinel D."/>
            <person name="Geiselman G."/>
            <person name="Ito M."/>
            <person name="Mondo S."/>
            <person name="Reilly M.C."/>
            <person name="Cheng Y.F."/>
            <person name="Bauer S."/>
            <person name="Grigoriev I."/>
            <person name="Gladden J.M."/>
            <person name="Simmons B.A."/>
            <person name="Brem R."/>
            <person name="Arkin A.P."/>
            <person name="Skerker J.M."/>
        </authorList>
    </citation>
    <scope>NUCLEOTIDE SEQUENCE [LARGE SCALE GENOMIC DNA]</scope>
    <source>
        <strain evidence="2 3">NBRC 0880</strain>
    </source>
</reference>
<sequence>MRSDDAGAERRFAHGLGLPRLPAPQDDQVLASALLEPARSPQDMRVDARGLVVAWCHDRCGGPVPPACEGRVGREGFARATRPPSPARRSGCFLVAFSLDHTNPDKHRHEQENEGSIGYCQGMSTASLTTFFRNSPALEHVNFTLCPLPADMLVSALAYAPSTLTTLCIGGTAAASDSVIDRLHSLIPQLKWLDVYAYDKVATVSIQAPARLAQRLKKLNVLSWWIGSKSLTIVANKPFNDEEPTLSDLRWSLRALLLTLSDAQLAHIPPHLDLNPPPTAPSYEAIKAEVLSLAAPPPQPPYPAAGPPAGASPAELAAQQKKLTPPYKPPASQQIFDDTVVALKKWNKRREEELAIEWLEKAGVQLEWSSRCGDLDCRDCDHPGADLWEGDEDEDK</sequence>
<feature type="compositionally biased region" description="Pro residues" evidence="1">
    <location>
        <begin position="296"/>
        <end position="306"/>
    </location>
</feature>
<feature type="compositionally biased region" description="Low complexity" evidence="1">
    <location>
        <begin position="307"/>
        <end position="318"/>
    </location>
</feature>
<proteinExistence type="predicted"/>
<feature type="region of interest" description="Disordered" evidence="1">
    <location>
        <begin position="1"/>
        <end position="20"/>
    </location>
</feature>